<gene>
    <name evidence="4" type="ORF">D2917_16060</name>
</gene>
<feature type="domain" description="Putative Flp pilus-assembly TadG-like N-terminal" evidence="3">
    <location>
        <begin position="20"/>
        <end position="67"/>
    </location>
</feature>
<evidence type="ECO:0000256" key="1">
    <source>
        <dbReference type="SAM" id="MobiDB-lite"/>
    </source>
</evidence>
<name>A0A5P3VHF6_9BURK</name>
<keyword evidence="2" id="KW-0472">Membrane</keyword>
<evidence type="ECO:0000256" key="2">
    <source>
        <dbReference type="SAM" id="Phobius"/>
    </source>
</evidence>
<feature type="transmembrane region" description="Helical" evidence="2">
    <location>
        <begin position="21"/>
        <end position="41"/>
    </location>
</feature>
<dbReference type="RefSeq" id="WP_151071273.1">
    <property type="nucleotide sequence ID" value="NZ_CP032519.1"/>
</dbReference>
<feature type="region of interest" description="Disordered" evidence="1">
    <location>
        <begin position="394"/>
        <end position="419"/>
    </location>
</feature>
<keyword evidence="2" id="KW-0812">Transmembrane</keyword>
<evidence type="ECO:0000313" key="5">
    <source>
        <dbReference type="Proteomes" id="UP000325743"/>
    </source>
</evidence>
<accession>A0A5P3VHF6</accession>
<feature type="region of interest" description="Disordered" evidence="1">
    <location>
        <begin position="321"/>
        <end position="345"/>
    </location>
</feature>
<dbReference type="InterPro" id="IPR028087">
    <property type="entry name" value="Tad_N"/>
</dbReference>
<dbReference type="EMBL" id="CP032519">
    <property type="protein sequence ID" value="QEZ45834.1"/>
    <property type="molecule type" value="Genomic_DNA"/>
</dbReference>
<sequence>MPRRTPYRCRQASWRKQQRGAIAIVVGLSMAVLIGFVGLALDLGKLYVAKSELQNSADACALAAARDVTGATPLAISEAAGITAGRRNLAMFQKEEVALTADSSVTYSDSLDHPFMDKNSVIYPLKDIRYVQCFTSRAGIANWFIEILNVLPGIDIGPQTVSSTAVATTGSAQTACAIPIMACDPSKLSPASSYTPGQWLLGKLDADDPKTYGGGNFGWANLTPKNNGTPDLAKQLVGSGQCSLPALGTEIGTAGNKVSLSDAWNSRFGIVQKVGEAIGVPDFTGYAYNTKTWKTTWNGVDPGNAYPDFLVQRGKFKEYQGDDALQLPKPGTQGQPSSNDDHKKGADRRLVLMPLVDCSKFGKSGKPAPVTGWACVLMVEPMIHKGNESDVHVEYRGRSDTPGSPCATQGIPGEMNGVGPLVPVLVR</sequence>
<proteinExistence type="predicted"/>
<dbReference type="Pfam" id="PF13400">
    <property type="entry name" value="Tad"/>
    <property type="match status" value="1"/>
</dbReference>
<reference evidence="4 5" key="1">
    <citation type="submission" date="2018-09" db="EMBL/GenBank/DDBJ databases">
        <title>Complete genome sequence of Cupriavidus oxalaticus T2, a bacterium capable of phenol tolerance and degradation.</title>
        <authorList>
            <person name="Yan J."/>
        </authorList>
    </citation>
    <scope>NUCLEOTIDE SEQUENCE [LARGE SCALE GENOMIC DNA]</scope>
    <source>
        <strain evidence="4 5">T2</strain>
    </source>
</reference>
<dbReference type="Proteomes" id="UP000325743">
    <property type="component" value="Chromosome 2"/>
</dbReference>
<evidence type="ECO:0000259" key="3">
    <source>
        <dbReference type="Pfam" id="PF13400"/>
    </source>
</evidence>
<organism evidence="4 5">
    <name type="scientific">Cupriavidus oxalaticus</name>
    <dbReference type="NCBI Taxonomy" id="96344"/>
    <lineage>
        <taxon>Bacteria</taxon>
        <taxon>Pseudomonadati</taxon>
        <taxon>Pseudomonadota</taxon>
        <taxon>Betaproteobacteria</taxon>
        <taxon>Burkholderiales</taxon>
        <taxon>Burkholderiaceae</taxon>
        <taxon>Cupriavidus</taxon>
    </lineage>
</organism>
<keyword evidence="2" id="KW-1133">Transmembrane helix</keyword>
<protein>
    <submittedName>
        <fullName evidence="4">Pilus assembly protein TadG</fullName>
    </submittedName>
</protein>
<evidence type="ECO:0000313" key="4">
    <source>
        <dbReference type="EMBL" id="QEZ45834.1"/>
    </source>
</evidence>
<dbReference type="AlphaFoldDB" id="A0A5P3VHF6"/>